<feature type="region of interest" description="Disordered" evidence="1">
    <location>
        <begin position="1"/>
        <end position="21"/>
    </location>
</feature>
<evidence type="ECO:0000256" key="1">
    <source>
        <dbReference type="SAM" id="MobiDB-lite"/>
    </source>
</evidence>
<gene>
    <name evidence="3" type="ORF">GKO32_24155</name>
</gene>
<comment type="caution">
    <text evidence="3">The sequence shown here is derived from an EMBL/GenBank/DDBJ whole genome shotgun (WGS) entry which is preliminary data.</text>
</comment>
<dbReference type="SUPFAM" id="SSF53213">
    <property type="entry name" value="LigB-like"/>
    <property type="match status" value="1"/>
</dbReference>
<dbReference type="Proteomes" id="UP000440096">
    <property type="component" value="Unassembled WGS sequence"/>
</dbReference>
<dbReference type="EMBL" id="WMBA01000042">
    <property type="protein sequence ID" value="MTD57044.1"/>
    <property type="molecule type" value="Genomic_DNA"/>
</dbReference>
<organism evidence="3 4">
    <name type="scientific">Amycolatopsis pithecellobii</name>
    <dbReference type="NCBI Taxonomy" id="664692"/>
    <lineage>
        <taxon>Bacteria</taxon>
        <taxon>Bacillati</taxon>
        <taxon>Actinomycetota</taxon>
        <taxon>Actinomycetes</taxon>
        <taxon>Pseudonocardiales</taxon>
        <taxon>Pseudonocardiaceae</taxon>
        <taxon>Amycolatopsis</taxon>
    </lineage>
</organism>
<dbReference type="OrthoDB" id="8673673at2"/>
<reference evidence="3 4" key="1">
    <citation type="submission" date="2019-11" db="EMBL/GenBank/DDBJ databases">
        <title>Draft genome of Amycolatopsis RM579.</title>
        <authorList>
            <person name="Duangmal K."/>
            <person name="Mingma R."/>
        </authorList>
    </citation>
    <scope>NUCLEOTIDE SEQUENCE [LARGE SCALE GENOMIC DNA]</scope>
    <source>
        <strain evidence="3 4">RM579</strain>
    </source>
</reference>
<dbReference type="AlphaFoldDB" id="A0A6N7Z7C8"/>
<accession>A0A6N7Z7C8</accession>
<evidence type="ECO:0000259" key="2">
    <source>
        <dbReference type="Pfam" id="PF02900"/>
    </source>
</evidence>
<name>A0A6N7Z7C8_9PSEU</name>
<evidence type="ECO:0000313" key="4">
    <source>
        <dbReference type="Proteomes" id="UP000440096"/>
    </source>
</evidence>
<dbReference type="Gene3D" id="3.40.830.10">
    <property type="entry name" value="LigB-like"/>
    <property type="match status" value="1"/>
</dbReference>
<dbReference type="GO" id="GO:0008198">
    <property type="term" value="F:ferrous iron binding"/>
    <property type="evidence" value="ECO:0007669"/>
    <property type="project" value="InterPro"/>
</dbReference>
<sequence length="321" mass="35421">MATSIGGLATSHSPQLNTEPPVWRQRAEWDRNNPVFDFSVLRNRSDLPEDIEAQLTDEALQRNYDACQAAIRELGAAYAELAPDVVVIIGDDQHEMFTGDVIPAIAIYCDDTIDDIPRPLESLHVSQVAGEWAYHGTERVTRPTHGALGRHLVGSLTKAGFDITQIRTQPPERTIGHAYTFVQRRIMGERVVPIVPVMVNTDHVLSAPKPRRCWELGKAIRAAIDSFESDERVLIIGSGGLSHFKLDEALDRTVVDALLNQDVDALDKLPEDELILGTSEIRNWIIAAAALTDFSMSMIDYVAAYRSEAGTGCGMGFACWN</sequence>
<dbReference type="Pfam" id="PF02900">
    <property type="entry name" value="LigB"/>
    <property type="match status" value="1"/>
</dbReference>
<protein>
    <recommendedName>
        <fullName evidence="2">Extradiol ring-cleavage dioxygenase class III enzyme subunit B domain-containing protein</fullName>
    </recommendedName>
</protein>
<evidence type="ECO:0000313" key="3">
    <source>
        <dbReference type="EMBL" id="MTD57044.1"/>
    </source>
</evidence>
<dbReference type="GO" id="GO:0016702">
    <property type="term" value="F:oxidoreductase activity, acting on single donors with incorporation of molecular oxygen, incorporation of two atoms of oxygen"/>
    <property type="evidence" value="ECO:0007669"/>
    <property type="project" value="UniProtKB-ARBA"/>
</dbReference>
<dbReference type="InterPro" id="IPR004183">
    <property type="entry name" value="Xdiol_dOase_suB"/>
</dbReference>
<feature type="domain" description="Extradiol ring-cleavage dioxygenase class III enzyme subunit B" evidence="2">
    <location>
        <begin position="70"/>
        <end position="293"/>
    </location>
</feature>
<proteinExistence type="predicted"/>
<dbReference type="RefSeq" id="WP_154759182.1">
    <property type="nucleotide sequence ID" value="NZ_WMBA01000042.1"/>
</dbReference>
<keyword evidence="4" id="KW-1185">Reference proteome</keyword>